<reference evidence="2" key="1">
    <citation type="submission" date="2022-11" db="UniProtKB">
        <authorList>
            <consortium name="WormBaseParasite"/>
        </authorList>
    </citation>
    <scope>IDENTIFICATION</scope>
</reference>
<dbReference type="SUPFAM" id="SSF51120">
    <property type="entry name" value="beta-Roll"/>
    <property type="match status" value="1"/>
</dbReference>
<proteinExistence type="predicted"/>
<name>A0A915J461_ROMCU</name>
<evidence type="ECO:0000313" key="1">
    <source>
        <dbReference type="Proteomes" id="UP000887565"/>
    </source>
</evidence>
<sequence length="474" mass="52504">MCLFLKHQYYWTIFVERIQSFAISVWVSEKMLDFTILVLASQKIPSFLVNHTDDMKNDVKSEELKISKDIRITEGIQKRLEILDDFSVVCNYAGQTVMIRDLISDVYHGNKLSALKDVGFLATTALSPRLGPLFTRIGISQVAKEAKISGYAMKALGFRISRAISHYVLSDFIYNTVKYVQNTNDTGAEQVMIVDGAFLAIDVLVLGIEAFEAAGYFAGVAAIAGPVGMIIGTALIIGLNVYQAIETVANIEKIVTLNGRELIDEFGRAILHMDPASNIQELVSEEQANEHLKRRATNYLVNQDQFETFITKSGFVNGRSVVEVRANAIVDMRYRWAINIGRSIKSFYHIAIKSDFDVLAKDAIDDKSDGQIHIFGYICRNSFGLRLKNNTTSKAAYFDLGDGDDVISGFTDKPNSFHLGSGRKYINGSDKNDIFILKDVNITGILDGLAGRDIVDISGIDSNASLALTTTPKR</sequence>
<dbReference type="AlphaFoldDB" id="A0A915J461"/>
<dbReference type="Proteomes" id="UP000887565">
    <property type="component" value="Unplaced"/>
</dbReference>
<keyword evidence="1" id="KW-1185">Reference proteome</keyword>
<evidence type="ECO:0000313" key="2">
    <source>
        <dbReference type="WBParaSite" id="nRc.2.0.1.t21211-RA"/>
    </source>
</evidence>
<dbReference type="InterPro" id="IPR011049">
    <property type="entry name" value="Serralysin-like_metalloprot_C"/>
</dbReference>
<accession>A0A915J461</accession>
<organism evidence="1 2">
    <name type="scientific">Romanomermis culicivorax</name>
    <name type="common">Nematode worm</name>
    <dbReference type="NCBI Taxonomy" id="13658"/>
    <lineage>
        <taxon>Eukaryota</taxon>
        <taxon>Metazoa</taxon>
        <taxon>Ecdysozoa</taxon>
        <taxon>Nematoda</taxon>
        <taxon>Enoplea</taxon>
        <taxon>Dorylaimia</taxon>
        <taxon>Mermithida</taxon>
        <taxon>Mermithoidea</taxon>
        <taxon>Mermithidae</taxon>
        <taxon>Romanomermis</taxon>
    </lineage>
</organism>
<dbReference type="WBParaSite" id="nRc.2.0.1.t21211-RA">
    <property type="protein sequence ID" value="nRc.2.0.1.t21211-RA"/>
    <property type="gene ID" value="nRc.2.0.1.g21211"/>
</dbReference>
<protein>
    <submittedName>
        <fullName evidence="2">Uncharacterized protein</fullName>
    </submittedName>
</protein>